<proteinExistence type="predicted"/>
<dbReference type="CDD" id="cd16325">
    <property type="entry name" value="LolA"/>
    <property type="match status" value="1"/>
</dbReference>
<name>A0A1H7RCJ5_9RHOB</name>
<reference evidence="2 3" key="1">
    <citation type="submission" date="2016-10" db="EMBL/GenBank/DDBJ databases">
        <authorList>
            <person name="de Groot N.N."/>
        </authorList>
    </citation>
    <scope>NUCLEOTIDE SEQUENCE [LARGE SCALE GENOMIC DNA]</scope>
    <source>
        <strain evidence="2 3">DSM 100674</strain>
    </source>
</reference>
<dbReference type="InterPro" id="IPR029046">
    <property type="entry name" value="LolA/LolB/LppX"/>
</dbReference>
<protein>
    <submittedName>
        <fullName evidence="2">Outer membrane lipoprotein-sorting protein</fullName>
    </submittedName>
</protein>
<sequence>MPGGASYIGIMKQMRFLMVPALWLAMSLPAAAEKLSLREISTYLNSLGTARAQFTQINEDGTISTGQILIRRPGRVRFEYDPPEAALVVADGATLGIIDPRSNDGPQGYPLNRTPLSIILARNVDLTRARMVTGHVSDGTSTTVRAQDPDNPDYGSIDLVFTANPVELRQWVINDSGGSRTTVVLGELQTGVQLADENFVIPGRDRMRIDR</sequence>
<dbReference type="PANTHER" id="PTHR35869:SF1">
    <property type="entry name" value="OUTER-MEMBRANE LIPOPROTEIN CARRIER PROTEIN"/>
    <property type="match status" value="1"/>
</dbReference>
<dbReference type="EMBL" id="FOAG01000006">
    <property type="protein sequence ID" value="SEL57852.1"/>
    <property type="molecule type" value="Genomic_DNA"/>
</dbReference>
<dbReference type="STRING" id="1287727.SAMN05443999_106131"/>
<evidence type="ECO:0000256" key="1">
    <source>
        <dbReference type="ARBA" id="ARBA00022729"/>
    </source>
</evidence>
<accession>A0A1H7RCJ5</accession>
<keyword evidence="3" id="KW-1185">Reference proteome</keyword>
<dbReference type="Gene3D" id="2.50.20.10">
    <property type="entry name" value="Lipoprotein localisation LolA/LolB/LppX"/>
    <property type="match status" value="1"/>
</dbReference>
<evidence type="ECO:0000313" key="2">
    <source>
        <dbReference type="EMBL" id="SEL57852.1"/>
    </source>
</evidence>
<dbReference type="Proteomes" id="UP000199582">
    <property type="component" value="Unassembled WGS sequence"/>
</dbReference>
<keyword evidence="2" id="KW-0449">Lipoprotein</keyword>
<dbReference type="PANTHER" id="PTHR35869">
    <property type="entry name" value="OUTER-MEMBRANE LIPOPROTEIN CARRIER PROTEIN"/>
    <property type="match status" value="1"/>
</dbReference>
<organism evidence="2 3">
    <name type="scientific">Roseovarius azorensis</name>
    <dbReference type="NCBI Taxonomy" id="1287727"/>
    <lineage>
        <taxon>Bacteria</taxon>
        <taxon>Pseudomonadati</taxon>
        <taxon>Pseudomonadota</taxon>
        <taxon>Alphaproteobacteria</taxon>
        <taxon>Rhodobacterales</taxon>
        <taxon>Roseobacteraceae</taxon>
        <taxon>Roseovarius</taxon>
    </lineage>
</organism>
<keyword evidence="1" id="KW-0732">Signal</keyword>
<dbReference type="InterPro" id="IPR004564">
    <property type="entry name" value="OM_lipoprot_carrier_LolA-like"/>
</dbReference>
<dbReference type="AlphaFoldDB" id="A0A1H7RCJ5"/>
<dbReference type="Pfam" id="PF03548">
    <property type="entry name" value="LolA"/>
    <property type="match status" value="1"/>
</dbReference>
<dbReference type="SUPFAM" id="SSF89392">
    <property type="entry name" value="Prokaryotic lipoproteins and lipoprotein localization factors"/>
    <property type="match status" value="1"/>
</dbReference>
<evidence type="ECO:0000313" key="3">
    <source>
        <dbReference type="Proteomes" id="UP000199582"/>
    </source>
</evidence>
<gene>
    <name evidence="2" type="ORF">SAMN05443999_106131</name>
</gene>